<dbReference type="GO" id="GO:0004177">
    <property type="term" value="F:aminopeptidase activity"/>
    <property type="evidence" value="ECO:0007669"/>
    <property type="project" value="UniProtKB-KW"/>
</dbReference>
<gene>
    <name evidence="1" type="ORF">KUF71_001002</name>
</gene>
<comment type="caution">
    <text evidence="1">The sequence shown here is derived from an EMBL/GenBank/DDBJ whole genome shotgun (WGS) entry which is preliminary data.</text>
</comment>
<keyword evidence="1" id="KW-0645">Protease</keyword>
<accession>A0AAE1HD38</accession>
<evidence type="ECO:0000313" key="2">
    <source>
        <dbReference type="Proteomes" id="UP001219518"/>
    </source>
</evidence>
<proteinExistence type="predicted"/>
<keyword evidence="2" id="KW-1185">Reference proteome</keyword>
<reference evidence="1" key="1">
    <citation type="submission" date="2021-07" db="EMBL/GenBank/DDBJ databases">
        <authorList>
            <person name="Catto M.A."/>
            <person name="Jacobson A."/>
            <person name="Kennedy G."/>
            <person name="Labadie P."/>
            <person name="Hunt B.G."/>
            <person name="Srinivasan R."/>
        </authorList>
    </citation>
    <scope>NUCLEOTIDE SEQUENCE</scope>
    <source>
        <strain evidence="1">PL_HMW_Pooled</strain>
        <tissue evidence="1">Head</tissue>
    </source>
</reference>
<name>A0AAE1HD38_9NEOP</name>
<organism evidence="1 2">
    <name type="scientific">Frankliniella fusca</name>
    <dbReference type="NCBI Taxonomy" id="407009"/>
    <lineage>
        <taxon>Eukaryota</taxon>
        <taxon>Metazoa</taxon>
        <taxon>Ecdysozoa</taxon>
        <taxon>Arthropoda</taxon>
        <taxon>Hexapoda</taxon>
        <taxon>Insecta</taxon>
        <taxon>Pterygota</taxon>
        <taxon>Neoptera</taxon>
        <taxon>Paraneoptera</taxon>
        <taxon>Thysanoptera</taxon>
        <taxon>Terebrantia</taxon>
        <taxon>Thripoidea</taxon>
        <taxon>Thripidae</taxon>
        <taxon>Frankliniella</taxon>
    </lineage>
</organism>
<sequence>MKVQPLTEQSNLPLWWLHKGVDTKKPIDLGKFNGGGVRVWNTEAPDYSKELLSRRFLQDKSKVVVYLYYLHS</sequence>
<reference evidence="1" key="2">
    <citation type="journal article" date="2023" name="BMC Genomics">
        <title>Pest status, molecular evolution, and epigenetic factors derived from the genome assembly of Frankliniella fusca, a thysanopteran phytovirus vector.</title>
        <authorList>
            <person name="Catto M.A."/>
            <person name="Labadie P.E."/>
            <person name="Jacobson A.L."/>
            <person name="Kennedy G.G."/>
            <person name="Srinivasan R."/>
            <person name="Hunt B.G."/>
        </authorList>
    </citation>
    <scope>NUCLEOTIDE SEQUENCE</scope>
    <source>
        <strain evidence="1">PL_HMW_Pooled</strain>
    </source>
</reference>
<evidence type="ECO:0000313" key="1">
    <source>
        <dbReference type="EMBL" id="KAK3918878.1"/>
    </source>
</evidence>
<dbReference type="EMBL" id="JAHWGI010000968">
    <property type="protein sequence ID" value="KAK3918878.1"/>
    <property type="molecule type" value="Genomic_DNA"/>
</dbReference>
<dbReference type="AlphaFoldDB" id="A0AAE1HD38"/>
<dbReference type="Proteomes" id="UP001219518">
    <property type="component" value="Unassembled WGS sequence"/>
</dbReference>
<keyword evidence="1" id="KW-0031">Aminopeptidase</keyword>
<keyword evidence="1" id="KW-0378">Hydrolase</keyword>
<protein>
    <submittedName>
        <fullName evidence="1">Dipeptidyl aminopeptidase</fullName>
    </submittedName>
</protein>